<sequence length="97" mass="11737">MFKILFVCAPKLLLSSLFFMIFSFSLLLFLLFCVYTGAEIQAKKKEKKENFPQFGPEDLNYDYMYRYIIDWIEKNMKPIKPNFRGLPLKRWVIMTIY</sequence>
<proteinExistence type="predicted"/>
<keyword evidence="1" id="KW-1133">Transmembrane helix</keyword>
<dbReference type="AlphaFoldDB" id="A0AB34Z4Q9"/>
<organism evidence="2 3">
    <name type="scientific">Borreliella afzelii</name>
    <name type="common">Borrelia afzelii</name>
    <dbReference type="NCBI Taxonomy" id="29518"/>
    <lineage>
        <taxon>Bacteria</taxon>
        <taxon>Pseudomonadati</taxon>
        <taxon>Spirochaetota</taxon>
        <taxon>Spirochaetia</taxon>
        <taxon>Spirochaetales</taxon>
        <taxon>Borreliaceae</taxon>
        <taxon>Borreliella</taxon>
    </lineage>
</organism>
<evidence type="ECO:0000313" key="3">
    <source>
        <dbReference type="Proteomes" id="UP000529652"/>
    </source>
</evidence>
<dbReference type="Proteomes" id="UP000529652">
    <property type="component" value="Unassembled WGS sequence"/>
</dbReference>
<dbReference type="EMBL" id="JACHGM010000006">
    <property type="protein sequence ID" value="MBB5141594.1"/>
    <property type="molecule type" value="Genomic_DNA"/>
</dbReference>
<feature type="transmembrane region" description="Helical" evidence="1">
    <location>
        <begin position="12"/>
        <end position="38"/>
    </location>
</feature>
<accession>A0AB34Z4Q9</accession>
<comment type="caution">
    <text evidence="2">The sequence shown here is derived from an EMBL/GenBank/DDBJ whole genome shotgun (WGS) entry which is preliminary data.</text>
</comment>
<gene>
    <name evidence="2" type="ORF">HNP63_001015</name>
</gene>
<evidence type="ECO:0008006" key="4">
    <source>
        <dbReference type="Google" id="ProtNLM"/>
    </source>
</evidence>
<evidence type="ECO:0000313" key="2">
    <source>
        <dbReference type="EMBL" id="MBB5141594.1"/>
    </source>
</evidence>
<reference evidence="2 3" key="1">
    <citation type="submission" date="2020-08" db="EMBL/GenBank/DDBJ databases">
        <title>Genomic Encyclopedia of Type Strains, Phase IV (KMG-IV): sequencing the most valuable type-strain genomes for metagenomic binning, comparative biology and taxonomic classification.</title>
        <authorList>
            <person name="Goeker M."/>
        </authorList>
    </citation>
    <scope>NUCLEOTIDE SEQUENCE [LARGE SCALE GENOMIC DNA]</scope>
    <source>
        <strain evidence="2 3">DSM 10508</strain>
    </source>
</reference>
<name>A0AB34Z4Q9_BORAF</name>
<keyword evidence="1" id="KW-0812">Transmembrane</keyword>
<evidence type="ECO:0000256" key="1">
    <source>
        <dbReference type="SAM" id="Phobius"/>
    </source>
</evidence>
<protein>
    <recommendedName>
        <fullName evidence="4">Lipoprotein</fullName>
    </recommendedName>
</protein>
<keyword evidence="1" id="KW-0472">Membrane</keyword>